<dbReference type="EMBL" id="SRYB01000001">
    <property type="protein sequence ID" value="TGY80809.1"/>
    <property type="molecule type" value="Genomic_DNA"/>
</dbReference>
<accession>A0AC61RN03</accession>
<dbReference type="Proteomes" id="UP000306319">
    <property type="component" value="Unassembled WGS sequence"/>
</dbReference>
<evidence type="ECO:0000313" key="2">
    <source>
        <dbReference type="Proteomes" id="UP000306319"/>
    </source>
</evidence>
<sequence length="334" mass="37018">MSNLSRKITTTLRLLPLILLGLLSASAAYAQNDPLFTQHWALPTLYNPAATGDTDWLRIRGAGRLQWIGITNAPKSFVATADMPFKVFNKRVGAGVTMLQESIGLFSNLLISAQGSYKLKFLKGQLGIGLQLGYYNSRFRATDAYIPDDDDYHEPEDPSIPKQDLTGNALDASLGLSYTHPLFHIGLSGMHLTAPTVKMEIEGSESTETLQYETNLNRTLYFDAGGNIALRNTLFLLQPSLLMMTDFSKLSAALTLRATYNRFLFVGIGYRWDDAVSIMAGAEFKNFFIGYAYDYPTSSIAKVSSGSHEIVAGFRLKIDMSGKNRNKHRSIRIM</sequence>
<protein>
    <submittedName>
        <fullName evidence="1">Type IX secretion system membrane protein PorP/SprF</fullName>
    </submittedName>
</protein>
<name>A0AC61RN03_9BACT</name>
<reference evidence="1" key="1">
    <citation type="submission" date="2019-04" db="EMBL/GenBank/DDBJ databases">
        <title>Microbes associate with the intestines of laboratory mice.</title>
        <authorList>
            <person name="Navarre W."/>
            <person name="Wong E."/>
            <person name="Huang K."/>
            <person name="Tropini C."/>
            <person name="Ng K."/>
            <person name="Yu B."/>
        </authorList>
    </citation>
    <scope>NUCLEOTIDE SEQUENCE</scope>
    <source>
        <strain evidence="1">NM04_E33</strain>
    </source>
</reference>
<comment type="caution">
    <text evidence="1">The sequence shown here is derived from an EMBL/GenBank/DDBJ whole genome shotgun (WGS) entry which is preliminary data.</text>
</comment>
<keyword evidence="2" id="KW-1185">Reference proteome</keyword>
<gene>
    <name evidence="1" type="ORF">E5331_00070</name>
</gene>
<evidence type="ECO:0000313" key="1">
    <source>
        <dbReference type="EMBL" id="TGY80809.1"/>
    </source>
</evidence>
<proteinExistence type="predicted"/>
<organism evidence="1 2">
    <name type="scientific">Lepagella muris</name>
    <dbReference type="NCBI Taxonomy" id="3032870"/>
    <lineage>
        <taxon>Bacteria</taxon>
        <taxon>Pseudomonadati</taxon>
        <taxon>Bacteroidota</taxon>
        <taxon>Bacteroidia</taxon>
        <taxon>Bacteroidales</taxon>
        <taxon>Muribaculaceae</taxon>
        <taxon>Lepagella</taxon>
    </lineage>
</organism>